<name>A0A6T8D5N7_9EUKA</name>
<evidence type="ECO:0000256" key="2">
    <source>
        <dbReference type="ARBA" id="ARBA00006484"/>
    </source>
</evidence>
<dbReference type="PROSITE" id="PS00061">
    <property type="entry name" value="ADH_SHORT"/>
    <property type="match status" value="1"/>
</dbReference>
<dbReference type="InterPro" id="IPR051019">
    <property type="entry name" value="VLCFA-Steroid_DH"/>
</dbReference>
<feature type="transmembrane region" description="Helical" evidence="6">
    <location>
        <begin position="6"/>
        <end position="27"/>
    </location>
</feature>
<evidence type="ECO:0000256" key="3">
    <source>
        <dbReference type="ARBA" id="ARBA00022857"/>
    </source>
</evidence>
<evidence type="ECO:0000256" key="4">
    <source>
        <dbReference type="ARBA" id="ARBA00023002"/>
    </source>
</evidence>
<keyword evidence="3" id="KW-0521">NADP</keyword>
<keyword evidence="6" id="KW-0472">Membrane</keyword>
<keyword evidence="4" id="KW-0560">Oxidoreductase</keyword>
<keyword evidence="6" id="KW-0812">Transmembrane</keyword>
<dbReference type="GO" id="GO:0016491">
    <property type="term" value="F:oxidoreductase activity"/>
    <property type="evidence" value="ECO:0007669"/>
    <property type="project" value="UniProtKB-KW"/>
</dbReference>
<comment type="subcellular location">
    <subcellularLocation>
        <location evidence="1">Endoplasmic reticulum</location>
    </subcellularLocation>
</comment>
<accession>A0A6T8D5N7</accession>
<dbReference type="Pfam" id="PF00106">
    <property type="entry name" value="adh_short"/>
    <property type="match status" value="1"/>
</dbReference>
<evidence type="ECO:0000256" key="1">
    <source>
        <dbReference type="ARBA" id="ARBA00004240"/>
    </source>
</evidence>
<dbReference type="InterPro" id="IPR036291">
    <property type="entry name" value="NAD(P)-bd_dom_sf"/>
</dbReference>
<organism evidence="7">
    <name type="scientific">Prymnesium polylepis</name>
    <dbReference type="NCBI Taxonomy" id="72548"/>
    <lineage>
        <taxon>Eukaryota</taxon>
        <taxon>Haptista</taxon>
        <taxon>Haptophyta</taxon>
        <taxon>Prymnesiophyceae</taxon>
        <taxon>Prymnesiales</taxon>
        <taxon>Prymnesiaceae</taxon>
        <taxon>Prymnesium</taxon>
    </lineage>
</organism>
<evidence type="ECO:0000313" key="7">
    <source>
        <dbReference type="EMBL" id="CAE2263867.1"/>
    </source>
</evidence>
<dbReference type="AlphaFoldDB" id="A0A6T8D5N7"/>
<dbReference type="PANTHER" id="PTHR43899:SF13">
    <property type="entry name" value="RH59310P"/>
    <property type="match status" value="1"/>
</dbReference>
<evidence type="ECO:0000256" key="5">
    <source>
        <dbReference type="RuleBase" id="RU000363"/>
    </source>
</evidence>
<dbReference type="EMBL" id="HBKO01037463">
    <property type="protein sequence ID" value="CAE2263867.1"/>
    <property type="molecule type" value="Transcribed_RNA"/>
</dbReference>
<dbReference type="FunFam" id="3.40.50.720:FF:000137">
    <property type="entry name" value="Hydroxysteroid (17-beta) dehydrogenase 3"/>
    <property type="match status" value="1"/>
</dbReference>
<dbReference type="PRINTS" id="PR00080">
    <property type="entry name" value="SDRFAMILY"/>
</dbReference>
<dbReference type="Gene3D" id="3.40.50.720">
    <property type="entry name" value="NAD(P)-binding Rossmann-like Domain"/>
    <property type="match status" value="1"/>
</dbReference>
<reference evidence="7" key="1">
    <citation type="submission" date="2021-01" db="EMBL/GenBank/DDBJ databases">
        <authorList>
            <person name="Corre E."/>
            <person name="Pelletier E."/>
            <person name="Niang G."/>
            <person name="Scheremetjew M."/>
            <person name="Finn R."/>
            <person name="Kale V."/>
            <person name="Holt S."/>
            <person name="Cochrane G."/>
            <person name="Meng A."/>
            <person name="Brown T."/>
            <person name="Cohen L."/>
        </authorList>
    </citation>
    <scope>NUCLEOTIDE SEQUENCE</scope>
    <source>
        <strain evidence="7">UIO037</strain>
    </source>
</reference>
<proteinExistence type="inferred from homology"/>
<dbReference type="InterPro" id="IPR020904">
    <property type="entry name" value="Sc_DH/Rdtase_CS"/>
</dbReference>
<gene>
    <name evidence="7" type="ORF">CPOL0286_LOCUS17145</name>
</gene>
<dbReference type="PRINTS" id="PR00081">
    <property type="entry name" value="GDHRDH"/>
</dbReference>
<comment type="similarity">
    <text evidence="2 5">Belongs to the short-chain dehydrogenases/reductases (SDR) family.</text>
</comment>
<dbReference type="SUPFAM" id="SSF51735">
    <property type="entry name" value="NAD(P)-binding Rossmann-fold domains"/>
    <property type="match status" value="1"/>
</dbReference>
<dbReference type="CDD" id="cd05356">
    <property type="entry name" value="17beta-HSD1_like_SDR_c"/>
    <property type="match status" value="1"/>
</dbReference>
<sequence length="319" mass="34886">MDLYTALVYLGGAVALTQALSFLSILYKTLIRPGKNLKKCGEWAVVTGATDGIGKAMAFELARKGSSVFLLSRTESKLAAVKAEIEEKYPKVGVKTLAVDFSNFTAPQAATVKAALDGLEVGVLVNNVGISYEFAQWFHELTDSEVEGLISLNVESTTWMTRAVLPGMLARRAGCVVNMSSAAARAPLPLLAQYSASKGYIENFTRSLAAEYASKGVSFQVQSPLWVATAMTFPGSKTPPEKRATITTPTAKTYARYAVARIGYDVMASPYWAHEVYVWLQERLPNALKIMVILDMHKKVRFHKKNTAKMEEKLAKKAQ</sequence>
<dbReference type="GO" id="GO:0005783">
    <property type="term" value="C:endoplasmic reticulum"/>
    <property type="evidence" value="ECO:0007669"/>
    <property type="project" value="UniProtKB-SubCell"/>
</dbReference>
<evidence type="ECO:0000256" key="6">
    <source>
        <dbReference type="SAM" id="Phobius"/>
    </source>
</evidence>
<dbReference type="PIRSF" id="PIRSF000126">
    <property type="entry name" value="11-beta-HSD1"/>
    <property type="match status" value="1"/>
</dbReference>
<dbReference type="InterPro" id="IPR002347">
    <property type="entry name" value="SDR_fam"/>
</dbReference>
<keyword evidence="6" id="KW-1133">Transmembrane helix</keyword>
<dbReference type="PANTHER" id="PTHR43899">
    <property type="entry name" value="RH59310P"/>
    <property type="match status" value="1"/>
</dbReference>
<protein>
    <submittedName>
        <fullName evidence="7">Uncharacterized protein</fullName>
    </submittedName>
</protein>